<evidence type="ECO:0000313" key="8">
    <source>
        <dbReference type="Proteomes" id="UP001216674"/>
    </source>
</evidence>
<name>A0ABT6AVF2_9BURK</name>
<dbReference type="CDD" id="cd07377">
    <property type="entry name" value="WHTH_GntR"/>
    <property type="match status" value="1"/>
</dbReference>
<evidence type="ECO:0000313" key="7">
    <source>
        <dbReference type="EMBL" id="MDF3836247.1"/>
    </source>
</evidence>
<dbReference type="InterPro" id="IPR000524">
    <property type="entry name" value="Tscrpt_reg_HTH_GntR"/>
</dbReference>
<keyword evidence="4" id="KW-0238">DNA-binding</keyword>
<dbReference type="InterPro" id="IPR036390">
    <property type="entry name" value="WH_DNA-bd_sf"/>
</dbReference>
<dbReference type="PANTHER" id="PTHR46577:SF1">
    <property type="entry name" value="HTH-TYPE TRANSCRIPTIONAL REGULATORY PROTEIN GABR"/>
    <property type="match status" value="1"/>
</dbReference>
<organism evidence="7 8">
    <name type="scientific">Cupriavidus basilensis</name>
    <dbReference type="NCBI Taxonomy" id="68895"/>
    <lineage>
        <taxon>Bacteria</taxon>
        <taxon>Pseudomonadati</taxon>
        <taxon>Pseudomonadota</taxon>
        <taxon>Betaproteobacteria</taxon>
        <taxon>Burkholderiales</taxon>
        <taxon>Burkholderiaceae</taxon>
        <taxon>Cupriavidus</taxon>
    </lineage>
</organism>
<gene>
    <name evidence="7" type="ORF">P3W85_25335</name>
</gene>
<dbReference type="SUPFAM" id="SSF46785">
    <property type="entry name" value="Winged helix' DNA-binding domain"/>
    <property type="match status" value="1"/>
</dbReference>
<dbReference type="CDD" id="cd00609">
    <property type="entry name" value="AAT_like"/>
    <property type="match status" value="1"/>
</dbReference>
<keyword evidence="8" id="KW-1185">Reference proteome</keyword>
<dbReference type="GO" id="GO:0008483">
    <property type="term" value="F:transaminase activity"/>
    <property type="evidence" value="ECO:0007669"/>
    <property type="project" value="UniProtKB-KW"/>
</dbReference>
<dbReference type="PROSITE" id="PS50949">
    <property type="entry name" value="HTH_GNTR"/>
    <property type="match status" value="1"/>
</dbReference>
<dbReference type="Gene3D" id="3.40.640.10">
    <property type="entry name" value="Type I PLP-dependent aspartate aminotransferase-like (Major domain)"/>
    <property type="match status" value="1"/>
</dbReference>
<protein>
    <submittedName>
        <fullName evidence="7">PLP-dependent aminotransferase family protein</fullName>
    </submittedName>
</protein>
<sequence length="487" mass="52467">MPKMRDAEVPDLAVPPRDTGESKQAWVYRGIRQAILGGSLPRGARLPSTRSLAARWAVSRGIVELAFEQLRLEGYIASRVGSGSRVSARLPEDFSLRATAPARVPPVDVAVPAVAGAVSPTRVAAGLPFVARLADPALFPLDEWRSHVSRALRSLTAQQLGDDDPCGALSLRREIAAYLLATRGIRCDAEQVMIVTGIRQAIDLTARVVLQGEGRVLLEDPGYLSAVPLFSLSSHRVSPVPVDEEGISMEAVHRHADAALVYVTPAHQAPLGLTMSVSRRLALLGWARAHDAWVLEDDYDSEFNYSRAPLPALKALDDGGRVIHCGSFNKSLYASLRIGYVVMPDALRPALRQLRATTGRANSLVEQLALASFMRAGGLLRHLRVSRNVYLRRRDIVLAALRASLGERLRVSGEHAGFHFVLWLPDGVGERPVVQACAGAGLALQGLGEFCRERVLPPALVIGYAAAPDDALHAAARRLGEAIRSSG</sequence>
<dbReference type="SMART" id="SM00345">
    <property type="entry name" value="HTH_GNTR"/>
    <property type="match status" value="1"/>
</dbReference>
<keyword evidence="7" id="KW-0032">Aminotransferase</keyword>
<dbReference type="EMBL" id="JARJLM010000426">
    <property type="protein sequence ID" value="MDF3836247.1"/>
    <property type="molecule type" value="Genomic_DNA"/>
</dbReference>
<evidence type="ECO:0000256" key="1">
    <source>
        <dbReference type="ARBA" id="ARBA00005384"/>
    </source>
</evidence>
<evidence type="ECO:0000256" key="3">
    <source>
        <dbReference type="ARBA" id="ARBA00023015"/>
    </source>
</evidence>
<dbReference type="InterPro" id="IPR015424">
    <property type="entry name" value="PyrdxlP-dep_Trfase"/>
</dbReference>
<dbReference type="PANTHER" id="PTHR46577">
    <property type="entry name" value="HTH-TYPE TRANSCRIPTIONAL REGULATORY PROTEIN GABR"/>
    <property type="match status" value="1"/>
</dbReference>
<comment type="caution">
    <text evidence="7">The sequence shown here is derived from an EMBL/GenBank/DDBJ whole genome shotgun (WGS) entry which is preliminary data.</text>
</comment>
<dbReference type="RefSeq" id="WP_276266778.1">
    <property type="nucleotide sequence ID" value="NZ_JARJLM010000426.1"/>
</dbReference>
<dbReference type="InterPro" id="IPR015421">
    <property type="entry name" value="PyrdxlP-dep_Trfase_major"/>
</dbReference>
<feature type="domain" description="HTH gntR-type" evidence="6">
    <location>
        <begin position="21"/>
        <end position="89"/>
    </location>
</feature>
<evidence type="ECO:0000256" key="5">
    <source>
        <dbReference type="ARBA" id="ARBA00023163"/>
    </source>
</evidence>
<evidence type="ECO:0000259" key="6">
    <source>
        <dbReference type="PROSITE" id="PS50949"/>
    </source>
</evidence>
<dbReference type="InterPro" id="IPR051446">
    <property type="entry name" value="HTH_trans_reg/aminotransferase"/>
</dbReference>
<dbReference type="Pfam" id="PF00155">
    <property type="entry name" value="Aminotran_1_2"/>
    <property type="match status" value="1"/>
</dbReference>
<dbReference type="InterPro" id="IPR004839">
    <property type="entry name" value="Aminotransferase_I/II_large"/>
</dbReference>
<dbReference type="Gene3D" id="1.10.10.10">
    <property type="entry name" value="Winged helix-like DNA-binding domain superfamily/Winged helix DNA-binding domain"/>
    <property type="match status" value="1"/>
</dbReference>
<dbReference type="Proteomes" id="UP001216674">
    <property type="component" value="Unassembled WGS sequence"/>
</dbReference>
<keyword evidence="5" id="KW-0804">Transcription</keyword>
<accession>A0ABT6AVF2</accession>
<comment type="similarity">
    <text evidence="1">In the C-terminal section; belongs to the class-I pyridoxal-phosphate-dependent aminotransferase family.</text>
</comment>
<evidence type="ECO:0000256" key="4">
    <source>
        <dbReference type="ARBA" id="ARBA00023125"/>
    </source>
</evidence>
<keyword evidence="7" id="KW-0808">Transferase</keyword>
<keyword evidence="2" id="KW-0663">Pyridoxal phosphate</keyword>
<reference evidence="7 8" key="1">
    <citation type="submission" date="2023-03" db="EMBL/GenBank/DDBJ databases">
        <title>Draft assemblies of triclosan tolerant bacteria isolated from returned activated sludge.</title>
        <authorList>
            <person name="Van Hamelsveld S."/>
        </authorList>
    </citation>
    <scope>NUCLEOTIDE SEQUENCE [LARGE SCALE GENOMIC DNA]</scope>
    <source>
        <strain evidence="7 8">GW210010_S58</strain>
    </source>
</reference>
<dbReference type="Pfam" id="PF00392">
    <property type="entry name" value="GntR"/>
    <property type="match status" value="1"/>
</dbReference>
<proteinExistence type="inferred from homology"/>
<dbReference type="SUPFAM" id="SSF53383">
    <property type="entry name" value="PLP-dependent transferases"/>
    <property type="match status" value="1"/>
</dbReference>
<dbReference type="InterPro" id="IPR036388">
    <property type="entry name" value="WH-like_DNA-bd_sf"/>
</dbReference>
<keyword evidence="3" id="KW-0805">Transcription regulation</keyword>
<evidence type="ECO:0000256" key="2">
    <source>
        <dbReference type="ARBA" id="ARBA00022898"/>
    </source>
</evidence>